<comment type="caution">
    <text evidence="2">The sequence shown here is derived from an EMBL/GenBank/DDBJ whole genome shotgun (WGS) entry which is preliminary data.</text>
</comment>
<protein>
    <recommendedName>
        <fullName evidence="1">F-box domain-containing protein</fullName>
    </recommendedName>
</protein>
<dbReference type="GeneID" id="85357391"/>
<reference evidence="2" key="1">
    <citation type="submission" date="2023-06" db="EMBL/GenBank/DDBJ databases">
        <authorList>
            <consortium name="Lawrence Berkeley National Laboratory"/>
            <person name="Ahrendt S."/>
            <person name="Sahu N."/>
            <person name="Indic B."/>
            <person name="Wong-Bajracharya J."/>
            <person name="Merenyi Z."/>
            <person name="Ke H.-M."/>
            <person name="Monk M."/>
            <person name="Kocsube S."/>
            <person name="Drula E."/>
            <person name="Lipzen A."/>
            <person name="Balint B."/>
            <person name="Henrissat B."/>
            <person name="Andreopoulos B."/>
            <person name="Martin F.M."/>
            <person name="Harder C.B."/>
            <person name="Rigling D."/>
            <person name="Ford K.L."/>
            <person name="Foster G.D."/>
            <person name="Pangilinan J."/>
            <person name="Papanicolaou A."/>
            <person name="Barry K."/>
            <person name="LaButti K."/>
            <person name="Viragh M."/>
            <person name="Koriabine M."/>
            <person name="Yan M."/>
            <person name="Riley R."/>
            <person name="Champramary S."/>
            <person name="Plett K.L."/>
            <person name="Tsai I.J."/>
            <person name="Slot J."/>
            <person name="Sipos G."/>
            <person name="Plett J."/>
            <person name="Nagy L.G."/>
            <person name="Grigoriev I.V."/>
        </authorList>
    </citation>
    <scope>NUCLEOTIDE SEQUENCE</scope>
    <source>
        <strain evidence="2">CCBAS 213</strain>
    </source>
</reference>
<evidence type="ECO:0000313" key="3">
    <source>
        <dbReference type="Proteomes" id="UP001175211"/>
    </source>
</evidence>
<dbReference type="AlphaFoldDB" id="A0AA39K0H2"/>
<organism evidence="2 3">
    <name type="scientific">Armillaria tabescens</name>
    <name type="common">Ringless honey mushroom</name>
    <name type="synonym">Agaricus tabescens</name>
    <dbReference type="NCBI Taxonomy" id="1929756"/>
    <lineage>
        <taxon>Eukaryota</taxon>
        <taxon>Fungi</taxon>
        <taxon>Dikarya</taxon>
        <taxon>Basidiomycota</taxon>
        <taxon>Agaricomycotina</taxon>
        <taxon>Agaricomycetes</taxon>
        <taxon>Agaricomycetidae</taxon>
        <taxon>Agaricales</taxon>
        <taxon>Marasmiineae</taxon>
        <taxon>Physalacriaceae</taxon>
        <taxon>Desarmillaria</taxon>
    </lineage>
</organism>
<evidence type="ECO:0000313" key="2">
    <source>
        <dbReference type="EMBL" id="KAK0451136.1"/>
    </source>
</evidence>
<dbReference type="InterPro" id="IPR001810">
    <property type="entry name" value="F-box_dom"/>
</dbReference>
<dbReference type="Proteomes" id="UP001175211">
    <property type="component" value="Unassembled WGS sequence"/>
</dbReference>
<sequence>MPPSSSPNGYSPLEQFPVELVFEILSYLNVPTIKRLSLVSSTLRPICFPAIFQSISISAYRTPRDFLTDMRLRWPIPCVRMLSFNSVDADLKPYALLQWCAPARELEMRSISNPRLYVPLLLGLGELRVVRLDRIAFHRFADLFELLQSLSSKVKDLTIGSAVGFASMPSENDPILWTRKRIKLEKLSISTSLVLELLLREDSPVDLSQLNTAETRNVGSHTINKLGRLSPRLATLVIKDPPLESNNEYLELPAIKELTLSFRVLERRSTPLSTFLKPSDANLEELTIKLPLEFVMEEGRGEWEWLASVLSRRSKLKRVKVMAWTRPCRIYKYAVLMLNELCHELEPRGRRILAILASDHFEVTMDVAHLS</sequence>
<dbReference type="PROSITE" id="PS50181">
    <property type="entry name" value="FBOX"/>
    <property type="match status" value="1"/>
</dbReference>
<gene>
    <name evidence="2" type="ORF">EV420DRAFT_1561073</name>
</gene>
<feature type="domain" description="F-box" evidence="1">
    <location>
        <begin position="10"/>
        <end position="55"/>
    </location>
</feature>
<dbReference type="InterPro" id="IPR036047">
    <property type="entry name" value="F-box-like_dom_sf"/>
</dbReference>
<evidence type="ECO:0000259" key="1">
    <source>
        <dbReference type="PROSITE" id="PS50181"/>
    </source>
</evidence>
<proteinExistence type="predicted"/>
<dbReference type="Pfam" id="PF00646">
    <property type="entry name" value="F-box"/>
    <property type="match status" value="1"/>
</dbReference>
<accession>A0AA39K0H2</accession>
<keyword evidence="3" id="KW-1185">Reference proteome</keyword>
<dbReference type="CDD" id="cd09917">
    <property type="entry name" value="F-box_SF"/>
    <property type="match status" value="1"/>
</dbReference>
<name>A0AA39K0H2_ARMTA</name>
<dbReference type="RefSeq" id="XP_060327473.1">
    <property type="nucleotide sequence ID" value="XM_060473843.1"/>
</dbReference>
<dbReference type="EMBL" id="JAUEPS010000034">
    <property type="protein sequence ID" value="KAK0451136.1"/>
    <property type="molecule type" value="Genomic_DNA"/>
</dbReference>
<dbReference type="SUPFAM" id="SSF81383">
    <property type="entry name" value="F-box domain"/>
    <property type="match status" value="1"/>
</dbReference>